<evidence type="ECO:0000313" key="5">
    <source>
        <dbReference type="EMBL" id="NBD23758.1"/>
    </source>
</evidence>
<dbReference type="InterPro" id="IPR013783">
    <property type="entry name" value="Ig-like_fold"/>
</dbReference>
<feature type="signal peptide" evidence="2">
    <location>
        <begin position="1"/>
        <end position="30"/>
    </location>
</feature>
<proteinExistence type="predicted"/>
<dbReference type="SMART" id="SM00060">
    <property type="entry name" value="FN3"/>
    <property type="match status" value="9"/>
</dbReference>
<dbReference type="SUPFAM" id="SSF50939">
    <property type="entry name" value="Sialidases"/>
    <property type="match status" value="1"/>
</dbReference>
<dbReference type="InterPro" id="IPR050964">
    <property type="entry name" value="Striated_Muscle_Regulatory"/>
</dbReference>
<feature type="domain" description="SLH" evidence="4">
    <location>
        <begin position="1464"/>
        <end position="1527"/>
    </location>
</feature>
<dbReference type="PROSITE" id="PS51272">
    <property type="entry name" value="SLH"/>
    <property type="match status" value="3"/>
</dbReference>
<dbReference type="InterPro" id="IPR001119">
    <property type="entry name" value="SLH_dom"/>
</dbReference>
<organism evidence="5 6">
    <name type="scientific">Paenibacillus glycinis</name>
    <dbReference type="NCBI Taxonomy" id="2697035"/>
    <lineage>
        <taxon>Bacteria</taxon>
        <taxon>Bacillati</taxon>
        <taxon>Bacillota</taxon>
        <taxon>Bacilli</taxon>
        <taxon>Bacillales</taxon>
        <taxon>Paenibacillaceae</taxon>
        <taxon>Paenibacillus</taxon>
    </lineage>
</organism>
<sequence length="1626" mass="167932">MKRFMTKLGKALLGLSLALGSQTVLPTAHAAVVWESVGSFGFGAGTHNSLSLDNDGVPYVVYAASSAIFMKKYVSGSWQDVSTTATFAMRANDMVRLYFDHDNMPYMAFNNTGAGNKVEIDQLVSGEWKRVGNEGLSVANGYYQNLVFDSENQPYTAFTDFGQSTKTIVMTPVSGTWTNVGTLPWNNSTTSPSLAIASDDTLYVAFVDASDSNQVKVYQYSGGIWSMVGSSVGTGVNSNYTLKLKISSDDVPYVDFIDGAKSGKLTVKRYVNGSWETIGSAGFSPAADTFMGFDLDSSDVPYVAFGANSYKANVMRYVDGAWEYVGGADFLNDVNRITVAVNPDDNVYFHYKSTTSTNLGLYLAKLPLSSVKAVPGNGQAVLSFKHPTGATSVVVEQSSDGGGSWTTAATEALDGNSTGATVTGLTNGTSYEFRVNVTGGAKPGISNVATATPIAPLSDVAGMPGDGQATLTFTAPAGATSVIVEKSTDGGTTWTTATTSVALTASSTGATVTGLTNGTAYKLRVNVSGGSFPGISNVVDVTPPGTIFDLAATRGDGTVSLSFTAPIGASSVVAEQSDNGGTSWTTATTEALGAGSTSAIVTGLTNGTTYGFRLNVSGGMYQGLSNVVSAMPAAPLADVAATAGNTEAVLTFSAPTGATAVVVEQSTDGGATWNAATTDALNADSTGATITGLTNGTTYRFRVSVTGGAHEGLSNVADALPCLPIADLAATAGPGQAALTFSAASGATTVAVEQSTDGGTSWTTATTTVALSASSTGATVTGLMNGTSYKLRLSVTGGVNNGLSNEASVTPVAPITDLAATANDSQVQLTFTAAAGASSVIAEQSTDGGTSWTTATTDALTASSTSATVTGLTNGTTYKFRISVIGGANEGLSNIVDAKPTLAIGDLTATGGDSQAVLTFSAPTGATAVVVEQSTDGGTTWTAATTDALDADSTGATVTGLTNGTTYHFRVIVTGGAKEGESNVVSALPSIPLNDLTAVAGDASATLQFGAAIGATSVIVEKSADGGTTWTPATTSAALDADSTAAQVTGLVNGTAYLFRLKVAGGVHNGHSNAASATPIGTLGNLAAVPADASVNLNFGQATRAAAVVVEQSADGGTTWTQATTSDSLNASSTSATVTGLINGTAYQFRLHITGGAYDGLSNVVSSTPVARPRIPTKEIVPIVVDGGNNDSQLVNLTIERTTNPDGTKKDTVVYQADKAADSIGKAKELGRMKIRLVIPDSKDEVSELNVELPKATVEEIASGKVDFEIYTDNARIIVPQSSVSGLTDSLYFRLIPLKKEEERKAVEERAKKEEIVKQTNGEHAVQVVARPMTIETNLSSRSADVILPLRDVAIPSDPKEREKYLARLIVFIEHSDGERVIAKPTIVPYKDGGLGVMFTVTKFSTFTILAVDGDLASDLEEQSHQAYIHGYADGTFRPSVSVTRAEIAAMLTRLQLGTEKEAEAIGFEDVKPGHWAEKGIRHVTASGLMNGYSHKEFAPGKAITRGELAVVIARLLSLTDAGTANAADIGGHWAEKQIRLALQAGFMTVDTEGRFRPDDSLTRAEAVTVLNRVMKRGPLQGVTVPTWSDIPVGHWALAQIEEASLTHFFTTEADGKEYLKEREQD</sequence>
<dbReference type="Pfam" id="PF00395">
    <property type="entry name" value="SLH"/>
    <property type="match status" value="3"/>
</dbReference>
<evidence type="ECO:0000259" key="4">
    <source>
        <dbReference type="PROSITE" id="PS51272"/>
    </source>
</evidence>
<dbReference type="SUPFAM" id="SSF50965">
    <property type="entry name" value="Galactose oxidase, central domain"/>
    <property type="match status" value="1"/>
</dbReference>
<evidence type="ECO:0000256" key="1">
    <source>
        <dbReference type="ARBA" id="ARBA00022737"/>
    </source>
</evidence>
<feature type="domain" description="SLH" evidence="4">
    <location>
        <begin position="1403"/>
        <end position="1463"/>
    </location>
</feature>
<feature type="domain" description="Fibronectin type-III" evidence="3">
    <location>
        <begin position="811"/>
        <end position="906"/>
    </location>
</feature>
<evidence type="ECO:0000259" key="3">
    <source>
        <dbReference type="PROSITE" id="PS50853"/>
    </source>
</evidence>
<dbReference type="PROSITE" id="PS50853">
    <property type="entry name" value="FN3"/>
    <property type="match status" value="3"/>
</dbReference>
<comment type="caution">
    <text evidence="5">The sequence shown here is derived from an EMBL/GenBank/DDBJ whole genome shotgun (WGS) entry which is preliminary data.</text>
</comment>
<feature type="domain" description="SLH" evidence="4">
    <location>
        <begin position="1528"/>
        <end position="1585"/>
    </location>
</feature>
<dbReference type="InterPro" id="IPR036116">
    <property type="entry name" value="FN3_sf"/>
</dbReference>
<dbReference type="Gene3D" id="2.60.40.10">
    <property type="entry name" value="Immunoglobulins"/>
    <property type="match status" value="9"/>
</dbReference>
<accession>A0ABW9XMA1</accession>
<feature type="domain" description="Fibronectin type-III" evidence="3">
    <location>
        <begin position="634"/>
        <end position="728"/>
    </location>
</feature>
<protein>
    <submittedName>
        <fullName evidence="5">Uncharacterized protein</fullName>
    </submittedName>
</protein>
<dbReference type="EMBL" id="JAAAMV010000003">
    <property type="protein sequence ID" value="NBD23758.1"/>
    <property type="molecule type" value="Genomic_DNA"/>
</dbReference>
<feature type="chain" id="PRO_5046403113" evidence="2">
    <location>
        <begin position="31"/>
        <end position="1626"/>
    </location>
</feature>
<dbReference type="InterPro" id="IPR036278">
    <property type="entry name" value="Sialidase_sf"/>
</dbReference>
<gene>
    <name evidence="5" type="ORF">GT019_07735</name>
</gene>
<dbReference type="PANTHER" id="PTHR13817">
    <property type="entry name" value="TITIN"/>
    <property type="match status" value="1"/>
</dbReference>
<evidence type="ECO:0000256" key="2">
    <source>
        <dbReference type="SAM" id="SignalP"/>
    </source>
</evidence>
<keyword evidence="1" id="KW-0677">Repeat</keyword>
<dbReference type="CDD" id="cd00063">
    <property type="entry name" value="FN3"/>
    <property type="match status" value="4"/>
</dbReference>
<evidence type="ECO:0000313" key="6">
    <source>
        <dbReference type="Proteomes" id="UP000665561"/>
    </source>
</evidence>
<dbReference type="SUPFAM" id="SSF49265">
    <property type="entry name" value="Fibronectin type III"/>
    <property type="match status" value="3"/>
</dbReference>
<dbReference type="PANTHER" id="PTHR13817:SF73">
    <property type="entry name" value="FIBRONECTIN TYPE-III DOMAIN-CONTAINING PROTEIN"/>
    <property type="match status" value="1"/>
</dbReference>
<keyword evidence="2" id="KW-0732">Signal</keyword>
<dbReference type="InterPro" id="IPR003961">
    <property type="entry name" value="FN3_dom"/>
</dbReference>
<dbReference type="Proteomes" id="UP000665561">
    <property type="component" value="Unassembled WGS sequence"/>
</dbReference>
<name>A0ABW9XMA1_9BACL</name>
<dbReference type="InterPro" id="IPR011043">
    <property type="entry name" value="Gal_Oxase/kelch_b-propeller"/>
</dbReference>
<reference evidence="5 6" key="1">
    <citation type="submission" date="2020-01" db="EMBL/GenBank/DDBJ databases">
        <title>Paenibacillus soybeanensis sp. nov. isolated from the nodules of soybean (Glycine max(L.) Merr).</title>
        <authorList>
            <person name="Wang H."/>
        </authorList>
    </citation>
    <scope>NUCLEOTIDE SEQUENCE [LARGE SCALE GENOMIC DNA]</scope>
    <source>
        <strain evidence="5 6">T1</strain>
    </source>
</reference>
<feature type="domain" description="Fibronectin type-III" evidence="3">
    <location>
        <begin position="364"/>
        <end position="459"/>
    </location>
</feature>
<dbReference type="RefSeq" id="WP_161742537.1">
    <property type="nucleotide sequence ID" value="NZ_JAAAMV010000003.1"/>
</dbReference>
<keyword evidence="6" id="KW-1185">Reference proteome</keyword>